<comment type="caution">
    <text evidence="5">The sequence shown here is derived from an EMBL/GenBank/DDBJ whole genome shotgun (WGS) entry which is preliminary data.</text>
</comment>
<proteinExistence type="predicted"/>
<name>A0A6I3S050_9BURK</name>
<evidence type="ECO:0000313" key="5">
    <source>
        <dbReference type="EMBL" id="MTU43003.1"/>
    </source>
</evidence>
<dbReference type="RefSeq" id="WP_008811903.1">
    <property type="nucleotide sequence ID" value="NZ_CAMSPD010000060.1"/>
</dbReference>
<evidence type="ECO:0000259" key="4">
    <source>
        <dbReference type="Pfam" id="PF12641"/>
    </source>
</evidence>
<feature type="region of interest" description="Disordered" evidence="3">
    <location>
        <begin position="125"/>
        <end position="149"/>
    </location>
</feature>
<reference evidence="5 6" key="1">
    <citation type="journal article" date="2019" name="Nat. Med.">
        <title>A library of human gut bacterial isolates paired with longitudinal multiomics data enables mechanistic microbiome research.</title>
        <authorList>
            <person name="Poyet M."/>
            <person name="Groussin M."/>
            <person name="Gibbons S.M."/>
            <person name="Avila-Pacheco J."/>
            <person name="Jiang X."/>
            <person name="Kearney S.M."/>
            <person name="Perrotta A.R."/>
            <person name="Berdy B."/>
            <person name="Zhao S."/>
            <person name="Lieberman T.D."/>
            <person name="Swanson P.K."/>
            <person name="Smith M."/>
            <person name="Roesemann S."/>
            <person name="Alexander J.E."/>
            <person name="Rich S.A."/>
            <person name="Livny J."/>
            <person name="Vlamakis H."/>
            <person name="Clish C."/>
            <person name="Bullock K."/>
            <person name="Deik A."/>
            <person name="Scott J."/>
            <person name="Pierce K.A."/>
            <person name="Xavier R.J."/>
            <person name="Alm E.J."/>
        </authorList>
    </citation>
    <scope>NUCLEOTIDE SEQUENCE [LARGE SCALE GENOMIC DNA]</scope>
    <source>
        <strain evidence="5 6">BIOML-A2</strain>
    </source>
</reference>
<dbReference type="EMBL" id="WNCL01000011">
    <property type="protein sequence ID" value="MTU43003.1"/>
    <property type="molecule type" value="Genomic_DNA"/>
</dbReference>
<dbReference type="Proteomes" id="UP000462362">
    <property type="component" value="Unassembled WGS sequence"/>
</dbReference>
<dbReference type="Pfam" id="PF12641">
    <property type="entry name" value="Flavodoxin_3"/>
    <property type="match status" value="1"/>
</dbReference>
<accession>A0A6I3S050</accession>
<dbReference type="SUPFAM" id="SSF52218">
    <property type="entry name" value="Flavoproteins"/>
    <property type="match status" value="1"/>
</dbReference>
<keyword evidence="2" id="KW-0288">FMN</keyword>
<evidence type="ECO:0000313" key="6">
    <source>
        <dbReference type="Proteomes" id="UP000462362"/>
    </source>
</evidence>
<keyword evidence="1" id="KW-0285">Flavoprotein</keyword>
<dbReference type="InterPro" id="IPR008254">
    <property type="entry name" value="Flavodoxin/NO_synth"/>
</dbReference>
<dbReference type="InterPro" id="IPR029039">
    <property type="entry name" value="Flavoprotein-like_sf"/>
</dbReference>
<sequence>MKVLVAYATVTGNTEIIARAIASAIPGADLKKLPADVNPQDYDFIFAGFWCDKGTPDEVWQAFQKDAKARPIAYFGTMGGDPNSERGQAWVNKVAGLFPCENFKGLRVWQGKIDPKILAAMAKMPGAKPMTPERRARLDEAAKHPTAEDQAQAGAWALELLKNFHNDK</sequence>
<gene>
    <name evidence="5" type="ORF">GMD42_05085</name>
</gene>
<feature type="domain" description="Flavodoxin-like" evidence="4">
    <location>
        <begin position="4"/>
        <end position="153"/>
    </location>
</feature>
<evidence type="ECO:0000256" key="1">
    <source>
        <dbReference type="ARBA" id="ARBA00022630"/>
    </source>
</evidence>
<dbReference type="Gene3D" id="3.40.50.360">
    <property type="match status" value="1"/>
</dbReference>
<evidence type="ECO:0000256" key="2">
    <source>
        <dbReference type="ARBA" id="ARBA00022643"/>
    </source>
</evidence>
<dbReference type="AlphaFoldDB" id="A0A6I3S050"/>
<organism evidence="5 6">
    <name type="scientific">Parasutterella excrementihominis</name>
    <dbReference type="NCBI Taxonomy" id="487175"/>
    <lineage>
        <taxon>Bacteria</taxon>
        <taxon>Pseudomonadati</taxon>
        <taxon>Pseudomonadota</taxon>
        <taxon>Betaproteobacteria</taxon>
        <taxon>Burkholderiales</taxon>
        <taxon>Sutterellaceae</taxon>
        <taxon>Parasutterella</taxon>
    </lineage>
</organism>
<evidence type="ECO:0000256" key="3">
    <source>
        <dbReference type="SAM" id="MobiDB-lite"/>
    </source>
</evidence>
<feature type="compositionally biased region" description="Basic and acidic residues" evidence="3">
    <location>
        <begin position="131"/>
        <end position="147"/>
    </location>
</feature>
<protein>
    <submittedName>
        <fullName evidence="5">Flavodoxin</fullName>
    </submittedName>
</protein>
<dbReference type="GO" id="GO:0010181">
    <property type="term" value="F:FMN binding"/>
    <property type="evidence" value="ECO:0007669"/>
    <property type="project" value="InterPro"/>
</dbReference>